<gene>
    <name evidence="5" type="ORF">EAY64_06450</name>
</gene>
<evidence type="ECO:0000256" key="2">
    <source>
        <dbReference type="ARBA" id="ARBA00029447"/>
    </source>
</evidence>
<evidence type="ECO:0000256" key="1">
    <source>
        <dbReference type="ARBA" id="ARBA00023224"/>
    </source>
</evidence>
<dbReference type="Pfam" id="PF00015">
    <property type="entry name" value="MCPsignal"/>
    <property type="match status" value="1"/>
</dbReference>
<dbReference type="InterPro" id="IPR004090">
    <property type="entry name" value="Chemotax_Me-accpt_rcpt"/>
</dbReference>
<feature type="non-terminal residue" evidence="5">
    <location>
        <position position="1"/>
    </location>
</feature>
<organism evidence="5 6">
    <name type="scientific">Aquitalea palustris</name>
    <dbReference type="NCBI Taxonomy" id="2480983"/>
    <lineage>
        <taxon>Bacteria</taxon>
        <taxon>Pseudomonadati</taxon>
        <taxon>Pseudomonadota</taxon>
        <taxon>Betaproteobacteria</taxon>
        <taxon>Neisseriales</taxon>
        <taxon>Chromobacteriaceae</taxon>
        <taxon>Aquitalea</taxon>
    </lineage>
</organism>
<reference evidence="5 6" key="1">
    <citation type="submission" date="2018-10" db="EMBL/GenBank/DDBJ databases">
        <title>Draft genome sequence of Aquitalea MWU14-2217 isolated from a wild cranberry bog in Provincetown, Massachusetts.</title>
        <authorList>
            <person name="Ebadzadsahrai G."/>
            <person name="Soby S."/>
        </authorList>
    </citation>
    <scope>NUCLEOTIDE SEQUENCE [LARGE SCALE GENOMIC DNA]</scope>
    <source>
        <strain evidence="5 6">MWU14-2217</strain>
    </source>
</reference>
<dbReference type="AlphaFoldDB" id="A0A454JKE1"/>
<dbReference type="InterPro" id="IPR004089">
    <property type="entry name" value="MCPsignal_dom"/>
</dbReference>
<evidence type="ECO:0000313" key="5">
    <source>
        <dbReference type="EMBL" id="RMC99747.1"/>
    </source>
</evidence>
<dbReference type="GO" id="GO:0007165">
    <property type="term" value="P:signal transduction"/>
    <property type="evidence" value="ECO:0007669"/>
    <property type="project" value="UniProtKB-KW"/>
</dbReference>
<sequence length="137" mass="14267">FAVVADEVRKLADSTSRSTGEIDTIVKSIGSQVQVAVRDMQAVEASVSTSVGNISQAGDAVKSISLQSDQVVQLVGSVSQKVAVQQQSCAEVANDVSGIAGNASETRSEVDATNQALSALDSQVEHIHAVVARFRLR</sequence>
<dbReference type="GO" id="GO:0016020">
    <property type="term" value="C:membrane"/>
    <property type="evidence" value="ECO:0007669"/>
    <property type="project" value="InterPro"/>
</dbReference>
<keyword evidence="6" id="KW-1185">Reference proteome</keyword>
<accession>A0A454JKE1</accession>
<dbReference type="PROSITE" id="PS50111">
    <property type="entry name" value="CHEMOTAXIS_TRANSDUC_2"/>
    <property type="match status" value="1"/>
</dbReference>
<evidence type="ECO:0000313" key="6">
    <source>
        <dbReference type="Proteomes" id="UP000274139"/>
    </source>
</evidence>
<dbReference type="PRINTS" id="PR00260">
    <property type="entry name" value="CHEMTRNSDUCR"/>
</dbReference>
<dbReference type="GO" id="GO:0004888">
    <property type="term" value="F:transmembrane signaling receptor activity"/>
    <property type="evidence" value="ECO:0007669"/>
    <property type="project" value="InterPro"/>
</dbReference>
<name>A0A454JKE1_9NEIS</name>
<dbReference type="PANTHER" id="PTHR32089">
    <property type="entry name" value="METHYL-ACCEPTING CHEMOTAXIS PROTEIN MCPB"/>
    <property type="match status" value="1"/>
</dbReference>
<evidence type="ECO:0000259" key="4">
    <source>
        <dbReference type="PROSITE" id="PS50111"/>
    </source>
</evidence>
<comment type="similarity">
    <text evidence="2">Belongs to the methyl-accepting chemotaxis (MCP) protein family.</text>
</comment>
<comment type="caution">
    <text evidence="5">The sequence shown here is derived from an EMBL/GenBank/DDBJ whole genome shotgun (WGS) entry which is preliminary data.</text>
</comment>
<dbReference type="EMBL" id="RFAR01000022">
    <property type="protein sequence ID" value="RMC99747.1"/>
    <property type="molecule type" value="Genomic_DNA"/>
</dbReference>
<protein>
    <recommendedName>
        <fullName evidence="4">Methyl-accepting transducer domain-containing protein</fullName>
    </recommendedName>
</protein>
<dbReference type="GO" id="GO:0006935">
    <property type="term" value="P:chemotaxis"/>
    <property type="evidence" value="ECO:0007669"/>
    <property type="project" value="InterPro"/>
</dbReference>
<dbReference type="Proteomes" id="UP000274139">
    <property type="component" value="Unassembled WGS sequence"/>
</dbReference>
<dbReference type="PANTHER" id="PTHR32089:SF112">
    <property type="entry name" value="LYSOZYME-LIKE PROTEIN-RELATED"/>
    <property type="match status" value="1"/>
</dbReference>
<dbReference type="SUPFAM" id="SSF58104">
    <property type="entry name" value="Methyl-accepting chemotaxis protein (MCP) signaling domain"/>
    <property type="match status" value="1"/>
</dbReference>
<keyword evidence="1 3" id="KW-0807">Transducer</keyword>
<evidence type="ECO:0000256" key="3">
    <source>
        <dbReference type="PROSITE-ProRule" id="PRU00284"/>
    </source>
</evidence>
<dbReference type="Gene3D" id="1.10.287.950">
    <property type="entry name" value="Methyl-accepting chemotaxis protein"/>
    <property type="match status" value="1"/>
</dbReference>
<proteinExistence type="inferred from homology"/>
<dbReference type="RefSeq" id="WP_233566471.1">
    <property type="nucleotide sequence ID" value="NZ_RFAR01000022.1"/>
</dbReference>
<feature type="domain" description="Methyl-accepting transducer" evidence="4">
    <location>
        <begin position="1"/>
        <end position="100"/>
    </location>
</feature>